<dbReference type="Gene3D" id="3.60.10.10">
    <property type="entry name" value="Endonuclease/exonuclease/phosphatase"/>
    <property type="match status" value="1"/>
</dbReference>
<dbReference type="PANTHER" id="PTHR33116">
    <property type="entry name" value="REVERSE TRANSCRIPTASE ZINC-BINDING DOMAIN-CONTAINING PROTEIN-RELATED-RELATED"/>
    <property type="match status" value="1"/>
</dbReference>
<organism evidence="2 3">
    <name type="scientific">Acacia crassicarpa</name>
    <name type="common">northern wattle</name>
    <dbReference type="NCBI Taxonomy" id="499986"/>
    <lineage>
        <taxon>Eukaryota</taxon>
        <taxon>Viridiplantae</taxon>
        <taxon>Streptophyta</taxon>
        <taxon>Embryophyta</taxon>
        <taxon>Tracheophyta</taxon>
        <taxon>Spermatophyta</taxon>
        <taxon>Magnoliopsida</taxon>
        <taxon>eudicotyledons</taxon>
        <taxon>Gunneridae</taxon>
        <taxon>Pentapetalae</taxon>
        <taxon>rosids</taxon>
        <taxon>fabids</taxon>
        <taxon>Fabales</taxon>
        <taxon>Fabaceae</taxon>
        <taxon>Caesalpinioideae</taxon>
        <taxon>mimosoid clade</taxon>
        <taxon>Acacieae</taxon>
        <taxon>Acacia</taxon>
    </lineage>
</organism>
<dbReference type="CDD" id="cd01650">
    <property type="entry name" value="RT_nLTR_like"/>
    <property type="match status" value="1"/>
</dbReference>
<dbReference type="Proteomes" id="UP001293593">
    <property type="component" value="Unassembled WGS sequence"/>
</dbReference>
<comment type="caution">
    <text evidence="2">The sequence shown here is derived from an EMBL/GenBank/DDBJ whole genome shotgun (WGS) entry which is preliminary data.</text>
</comment>
<dbReference type="Pfam" id="PF13456">
    <property type="entry name" value="RVT_3"/>
    <property type="match status" value="1"/>
</dbReference>
<reference evidence="2" key="1">
    <citation type="submission" date="2023-10" db="EMBL/GenBank/DDBJ databases">
        <title>Chromosome-level genome of the transformable northern wattle, Acacia crassicarpa.</title>
        <authorList>
            <person name="Massaro I."/>
            <person name="Sinha N.R."/>
            <person name="Poethig S."/>
            <person name="Leichty A.R."/>
        </authorList>
    </citation>
    <scope>NUCLEOTIDE SEQUENCE</scope>
    <source>
        <strain evidence="2">Acra3RX</strain>
        <tissue evidence="2">Leaf</tissue>
    </source>
</reference>
<dbReference type="SUPFAM" id="SSF53098">
    <property type="entry name" value="Ribonuclease H-like"/>
    <property type="match status" value="1"/>
</dbReference>
<dbReference type="InterPro" id="IPR000477">
    <property type="entry name" value="RT_dom"/>
</dbReference>
<dbReference type="PANTHER" id="PTHR33116:SF86">
    <property type="entry name" value="REVERSE TRANSCRIPTASE DOMAIN-CONTAINING PROTEIN"/>
    <property type="match status" value="1"/>
</dbReference>
<keyword evidence="3" id="KW-1185">Reference proteome</keyword>
<proteinExistence type="predicted"/>
<gene>
    <name evidence="2" type="ORF">QN277_001437</name>
</gene>
<sequence length="1401" mass="160273">MKLLSWNCQGLGRALTVRNLRDMVKKFHPSIIFLMETKINSVKGKRTMMKCGFNCDLFVEPCGLAGGLAVWWKDDMAVSVLYKSKNIVHTVIEARNCHVPQYVTFVYGPPKERERRAVWDILRSLALNVKESWLVVGDFNDILSQAEKEGGNPRAMRKIINFQSLLSDCNLLDLEFKGSKYTWCNKRPGATVRERLDRALGNVEFREEFEKAMVFHVEPIGSDHHGLVVDCCFIDGKTPRAFRFEANWVAHRDFCEVVKKGWNEVEEVLEDKLRELCARLEACRKRLVAWSRREFPNFRKVIDLLRCELRNCHSGILTAEKLQQAENLIKRIDEAWDNEERYWWQRSRITWLKCGDRNSKFFHNSVIQRRQRNKILRLKNEQGCWLEEKEDINRLFCEFYRGLFKSGGSRPLEETLAYVPCVVTAEDNENLMQPVTNSEIEEAVFQLGSNKAPGPDGFSALFYQASWKEVSKEVCDMVHHFFEGNRRLNEMNATNIVLVPKIDKPEGVSHFRPIGLCNVSYKIIARLMTNRLRGLMDKIISPNQRAFIAGRMIQDNIILAHEAFHYLNHKKKGRKYEMALKIDMNKAYDRVEWDFLEVVMLRLGFCKGWVRWVMDCISTVAFNLQVDGQRIDTFAPERGVRQGDPLSPYMFIFASEVLSLMLQLHVSRKDLRGVKLSRQSPVLSHCFFADDAILFLKADEMNCKVLKKILEVYCQASGQMINLEKSSIFFSANTPRHVKEQVSACLGIRFSDQAGKYLGLPVVWGRSKSAALAFVRDKVGLKLQGWKQKMLNFAGREILIKAVANAIPTYPMTCFLFPKKACVDIDRLISNFWWGQKGEESSIHWKNWKSMTKKKGEGGMGFRDLLCFNKALLAKTAWRLLNQPKDLWCRILKGIYFPKGSFLHAKKGRHASWGWSSLLEGRDMLLKELCWKIGNGSSVKVWHDQWVQGLSGYKLHNESLSETEDNMKVSDLISLGQWNLSPIATKITSLEKELILKIPIPLSGCDDRVIWMANRDGCYSVKSGYSVAKDAIEVEKVKDPGTSYSIPKLLWKCIWKVVAPPKILHFLWRLSVGALATRDTLYRRKCANSPLCPICLVDRETTEHLFFLCPWTKLCWFGSSLGLKFSKWAMKRSEEWLCELLQGADALSEYGKSIFVTTCWWIWKARCNWVFKEEKLDARMIVRLVAGQVEEFWCAKTKAKEANQKVYRESLKANRLWVAPPPGCIKLNVDGAFREAIGEAGIAVVGRNSSGEFVGGIGRTVAAASPFMAECIALKEALLYRHKFHSSQVIVETDCETLFKLIKNRSSGGCDWRCQDVVDEILDLIKSLEGVTVSWVSRNGNKAADCLAADATRGMYPPAWLEFCPFSLVNILARDFPLSSNFSSACDVFSMAVAHARTGIG</sequence>
<protein>
    <recommendedName>
        <fullName evidence="1">Reverse transcriptase domain-containing protein</fullName>
    </recommendedName>
</protein>
<dbReference type="CDD" id="cd06222">
    <property type="entry name" value="RNase_H_like"/>
    <property type="match status" value="1"/>
</dbReference>
<dbReference type="InterPro" id="IPR005135">
    <property type="entry name" value="Endo/exonuclease/phosphatase"/>
</dbReference>
<dbReference type="InterPro" id="IPR026960">
    <property type="entry name" value="RVT-Znf"/>
</dbReference>
<dbReference type="GO" id="GO:0003676">
    <property type="term" value="F:nucleic acid binding"/>
    <property type="evidence" value="ECO:0007669"/>
    <property type="project" value="InterPro"/>
</dbReference>
<dbReference type="GO" id="GO:0004523">
    <property type="term" value="F:RNA-DNA hybrid ribonuclease activity"/>
    <property type="evidence" value="ECO:0007669"/>
    <property type="project" value="InterPro"/>
</dbReference>
<evidence type="ECO:0000259" key="1">
    <source>
        <dbReference type="PROSITE" id="PS50878"/>
    </source>
</evidence>
<dbReference type="SUPFAM" id="SSF56219">
    <property type="entry name" value="DNase I-like"/>
    <property type="match status" value="1"/>
</dbReference>
<feature type="domain" description="Reverse transcriptase" evidence="1">
    <location>
        <begin position="480"/>
        <end position="762"/>
    </location>
</feature>
<dbReference type="InterPro" id="IPR036691">
    <property type="entry name" value="Endo/exonu/phosph_ase_sf"/>
</dbReference>
<dbReference type="Pfam" id="PF00078">
    <property type="entry name" value="RVT_1"/>
    <property type="match status" value="1"/>
</dbReference>
<evidence type="ECO:0000313" key="3">
    <source>
        <dbReference type="Proteomes" id="UP001293593"/>
    </source>
</evidence>
<dbReference type="SUPFAM" id="SSF56672">
    <property type="entry name" value="DNA/RNA polymerases"/>
    <property type="match status" value="1"/>
</dbReference>
<dbReference type="PROSITE" id="PS50878">
    <property type="entry name" value="RT_POL"/>
    <property type="match status" value="1"/>
</dbReference>
<dbReference type="Gene3D" id="3.30.420.10">
    <property type="entry name" value="Ribonuclease H-like superfamily/Ribonuclease H"/>
    <property type="match status" value="1"/>
</dbReference>
<dbReference type="InterPro" id="IPR012337">
    <property type="entry name" value="RNaseH-like_sf"/>
</dbReference>
<accession>A0AAE1N8M3</accession>
<dbReference type="Pfam" id="PF13966">
    <property type="entry name" value="zf-RVT"/>
    <property type="match status" value="1"/>
</dbReference>
<dbReference type="InterPro" id="IPR036397">
    <property type="entry name" value="RNaseH_sf"/>
</dbReference>
<dbReference type="Pfam" id="PF03372">
    <property type="entry name" value="Exo_endo_phos"/>
    <property type="match status" value="1"/>
</dbReference>
<dbReference type="EMBL" id="JAWXYG010000001">
    <property type="protein sequence ID" value="KAK4284635.1"/>
    <property type="molecule type" value="Genomic_DNA"/>
</dbReference>
<dbReference type="InterPro" id="IPR044730">
    <property type="entry name" value="RNase_H-like_dom_plant"/>
</dbReference>
<evidence type="ECO:0000313" key="2">
    <source>
        <dbReference type="EMBL" id="KAK4284635.1"/>
    </source>
</evidence>
<dbReference type="InterPro" id="IPR043502">
    <property type="entry name" value="DNA/RNA_pol_sf"/>
</dbReference>
<dbReference type="InterPro" id="IPR002156">
    <property type="entry name" value="RNaseH_domain"/>
</dbReference>
<name>A0AAE1N8M3_9FABA</name>